<evidence type="ECO:0000256" key="2">
    <source>
        <dbReference type="ARBA" id="ARBA00023172"/>
    </source>
</evidence>
<dbReference type="InterPro" id="IPR010998">
    <property type="entry name" value="Integrase_recombinase_N"/>
</dbReference>
<comment type="caution">
    <text evidence="5">The sequence shown here is derived from an EMBL/GenBank/DDBJ whole genome shotgun (WGS) entry which is preliminary data.</text>
</comment>
<keyword evidence="6" id="KW-1185">Reference proteome</keyword>
<dbReference type="PROSITE" id="PS51898">
    <property type="entry name" value="TYR_RECOMBINASE"/>
    <property type="match status" value="1"/>
</dbReference>
<reference evidence="5 6" key="1">
    <citation type="journal article" date="2023" name="Microb. Genom.">
        <title>Mesoterricola silvestris gen. nov., sp. nov., Mesoterricola sediminis sp. nov., Geothrix oryzae sp. nov., Geothrix edaphica sp. nov., Geothrix rubra sp. nov., and Geothrix limicola sp. nov., six novel members of Acidobacteriota isolated from soils.</title>
        <authorList>
            <person name="Weisberg A.J."/>
            <person name="Pearce E."/>
            <person name="Kramer C.G."/>
            <person name="Chang J.H."/>
            <person name="Clarke C.R."/>
        </authorList>
    </citation>
    <scope>NUCLEOTIDE SEQUENCE [LARGE SCALE GENOMIC DNA]</scope>
    <source>
        <strain evidence="5 6">NB05-1H</strain>
    </source>
</reference>
<organism evidence="5 6">
    <name type="scientific">Streptomyces acidiscabies</name>
    <dbReference type="NCBI Taxonomy" id="42234"/>
    <lineage>
        <taxon>Bacteria</taxon>
        <taxon>Bacillati</taxon>
        <taxon>Actinomycetota</taxon>
        <taxon>Actinomycetes</taxon>
        <taxon>Kitasatosporales</taxon>
        <taxon>Streptomycetaceae</taxon>
        <taxon>Streptomyces</taxon>
    </lineage>
</organism>
<feature type="domain" description="Tyr recombinase" evidence="4">
    <location>
        <begin position="184"/>
        <end position="401"/>
    </location>
</feature>
<dbReference type="EMBL" id="JARAWP010000011">
    <property type="protein sequence ID" value="MDX3020160.1"/>
    <property type="molecule type" value="Genomic_DNA"/>
</dbReference>
<dbReference type="Gene3D" id="1.10.150.130">
    <property type="match status" value="1"/>
</dbReference>
<dbReference type="InterPro" id="IPR002104">
    <property type="entry name" value="Integrase_catalytic"/>
</dbReference>
<dbReference type="Gene3D" id="1.10.443.10">
    <property type="entry name" value="Intergrase catalytic core"/>
    <property type="match status" value="1"/>
</dbReference>
<protein>
    <recommendedName>
        <fullName evidence="4">Tyr recombinase domain-containing protein</fullName>
    </recommendedName>
</protein>
<sequence>MSTAATGATEPDEVLDAELVGDVEPERLPDHAADEPAAPRYRVTRDTILGPGELPPRVEEPPGFTEDDFRVSERTRERFRRAAGGRSRNTRVNRNSTRNRFHAWCEANGRMAQPSTTAAHIAEYIGTLMDTGQSNGTPYNPDTLLAYLSRILTWYPKGERPDGSKIRDIIEDYRDLEYPAGLSDQAAALTLEHLLPVLDAIDESTRIGRRDAAALVVGYRLLLRGIEMADLPNADLRPVLTGPRPGVWVRVAKTKTTDAKTAAWRFYADRVDLRFAARVAAWKADLAELGADAPHLPFLRALTKMGNLQLGRAHATVRGMRLSGRTINTIIQTRAAAAGKEIIGGLPVRSHSLRVGANNDLKRGGVSRARRNEEGRWSLDSQLTDTTYTRADALAGAQQDDVFEAVPPYGQWPTPEPSSPAPPRA</sequence>
<accession>A0ABU4LY67</accession>
<keyword evidence="2" id="KW-0233">DNA recombination</keyword>
<feature type="region of interest" description="Disordered" evidence="3">
    <location>
        <begin position="26"/>
        <end position="67"/>
    </location>
</feature>
<dbReference type="InterPro" id="IPR013762">
    <property type="entry name" value="Integrase-like_cat_sf"/>
</dbReference>
<name>A0ABU4LY67_9ACTN</name>
<evidence type="ECO:0000259" key="4">
    <source>
        <dbReference type="PROSITE" id="PS51898"/>
    </source>
</evidence>
<evidence type="ECO:0000256" key="3">
    <source>
        <dbReference type="SAM" id="MobiDB-lite"/>
    </source>
</evidence>
<evidence type="ECO:0000313" key="5">
    <source>
        <dbReference type="EMBL" id="MDX3020160.1"/>
    </source>
</evidence>
<dbReference type="Proteomes" id="UP001272987">
    <property type="component" value="Unassembled WGS sequence"/>
</dbReference>
<dbReference type="InterPro" id="IPR011010">
    <property type="entry name" value="DNA_brk_join_enz"/>
</dbReference>
<gene>
    <name evidence="5" type="ORF">PV666_20045</name>
</gene>
<feature type="compositionally biased region" description="Pro residues" evidence="3">
    <location>
        <begin position="414"/>
        <end position="425"/>
    </location>
</feature>
<feature type="region of interest" description="Disordered" evidence="3">
    <location>
        <begin position="399"/>
        <end position="425"/>
    </location>
</feature>
<dbReference type="SUPFAM" id="SSF47823">
    <property type="entry name" value="lambda integrase-like, N-terminal domain"/>
    <property type="match status" value="1"/>
</dbReference>
<evidence type="ECO:0000313" key="6">
    <source>
        <dbReference type="Proteomes" id="UP001272987"/>
    </source>
</evidence>
<evidence type="ECO:0000256" key="1">
    <source>
        <dbReference type="ARBA" id="ARBA00023125"/>
    </source>
</evidence>
<dbReference type="SUPFAM" id="SSF56349">
    <property type="entry name" value="DNA breaking-rejoining enzymes"/>
    <property type="match status" value="1"/>
</dbReference>
<keyword evidence="1" id="KW-0238">DNA-binding</keyword>
<proteinExistence type="predicted"/>
<dbReference type="RefSeq" id="WP_319166892.1">
    <property type="nucleotide sequence ID" value="NZ_JARAWP010000011.1"/>
</dbReference>